<comment type="caution">
    <text evidence="1">The sequence shown here is derived from an EMBL/GenBank/DDBJ whole genome shotgun (WGS) entry which is preliminary data.</text>
</comment>
<accession>A0A6M1TMK0</accession>
<protein>
    <recommendedName>
        <fullName evidence="3">Translation initiation factor 2</fullName>
    </recommendedName>
</protein>
<reference evidence="1 2" key="1">
    <citation type="submission" date="2020-02" db="EMBL/GenBank/DDBJ databases">
        <title>Rhodobacter translucens sp. nov., a novel bacterium isolated from activated sludge.</title>
        <authorList>
            <person name="Liu J."/>
        </authorList>
    </citation>
    <scope>NUCLEOTIDE SEQUENCE [LARGE SCALE GENOMIC DNA]</scope>
    <source>
        <strain evidence="1 2">HX-7-19</strain>
    </source>
</reference>
<dbReference type="EMBL" id="JAALFE010000008">
    <property type="protein sequence ID" value="NGQ91229.1"/>
    <property type="molecule type" value="Genomic_DNA"/>
</dbReference>
<evidence type="ECO:0000313" key="2">
    <source>
        <dbReference type="Proteomes" id="UP000474758"/>
    </source>
</evidence>
<dbReference type="AlphaFoldDB" id="A0A6M1TMK0"/>
<evidence type="ECO:0000313" key="1">
    <source>
        <dbReference type="EMBL" id="NGQ91229.1"/>
    </source>
</evidence>
<evidence type="ECO:0008006" key="3">
    <source>
        <dbReference type="Google" id="ProtNLM"/>
    </source>
</evidence>
<gene>
    <name evidence="1" type="ORF">G5V65_09995</name>
</gene>
<name>A0A6M1TMK0_9RHOB</name>
<dbReference type="RefSeq" id="WP_165049547.1">
    <property type="nucleotide sequence ID" value="NZ_JAALFE010000008.1"/>
</dbReference>
<sequence length="51" mass="5338">MLRTITIGSCVSVQGILVGHTADGKVMIRVDERTFVGEPVAPAKAIVSRAS</sequence>
<dbReference type="Proteomes" id="UP000474758">
    <property type="component" value="Unassembled WGS sequence"/>
</dbReference>
<organism evidence="1 2">
    <name type="scientific">Paragemmobacter kunshanensis</name>
    <dbReference type="NCBI Taxonomy" id="2583234"/>
    <lineage>
        <taxon>Bacteria</taxon>
        <taxon>Pseudomonadati</taxon>
        <taxon>Pseudomonadota</taxon>
        <taxon>Alphaproteobacteria</taxon>
        <taxon>Rhodobacterales</taxon>
        <taxon>Paracoccaceae</taxon>
        <taxon>Paragemmobacter</taxon>
    </lineage>
</organism>
<keyword evidence="2" id="KW-1185">Reference proteome</keyword>
<proteinExistence type="predicted"/>